<dbReference type="AlphaFoldDB" id="A0A2K9LJL8"/>
<dbReference type="RefSeq" id="WP_101893839.1">
    <property type="nucleotide sequence ID" value="NZ_CP022684.1"/>
</dbReference>
<organism evidence="2 3">
    <name type="scientific">Ketobacter alkanivorans</name>
    <dbReference type="NCBI Taxonomy" id="1917421"/>
    <lineage>
        <taxon>Bacteria</taxon>
        <taxon>Pseudomonadati</taxon>
        <taxon>Pseudomonadota</taxon>
        <taxon>Gammaproteobacteria</taxon>
        <taxon>Pseudomonadales</taxon>
        <taxon>Ketobacteraceae</taxon>
        <taxon>Ketobacter</taxon>
    </lineage>
</organism>
<dbReference type="EMBL" id="CP022684">
    <property type="protein sequence ID" value="AUM12472.1"/>
    <property type="molecule type" value="Genomic_DNA"/>
</dbReference>
<accession>A0A2K9LJL8</accession>
<name>A0A2K9LJL8_9GAMM</name>
<proteinExistence type="predicted"/>
<evidence type="ECO:0000256" key="1">
    <source>
        <dbReference type="SAM" id="MobiDB-lite"/>
    </source>
</evidence>
<feature type="region of interest" description="Disordered" evidence="1">
    <location>
        <begin position="111"/>
        <end position="145"/>
    </location>
</feature>
<gene>
    <name evidence="2" type="ORF">Kalk_08580</name>
</gene>
<sequence length="145" mass="16214">MTLNISYPKPNCLCARYLARFLQGETLKHREADSATGSYRLASHVHYLQEKHGWHIERREVTEATRDPTGRAATFMEYWLAASLIEWAGIQGQEYVEKVLELEAIRIAERLAATSPTADDNPDGTDKEKPSTIPALSNGPDNGSQ</sequence>
<dbReference type="KEGG" id="kak:Kalk_08580"/>
<evidence type="ECO:0000313" key="2">
    <source>
        <dbReference type="EMBL" id="AUM12472.1"/>
    </source>
</evidence>
<protein>
    <submittedName>
        <fullName evidence="2">Uncharacterized protein</fullName>
    </submittedName>
</protein>
<evidence type="ECO:0000313" key="3">
    <source>
        <dbReference type="Proteomes" id="UP000235116"/>
    </source>
</evidence>
<reference evidence="3" key="1">
    <citation type="submission" date="2017-08" db="EMBL/GenBank/DDBJ databases">
        <title>Direct submision.</title>
        <authorList>
            <person name="Kim S.-J."/>
            <person name="Rhee S.-K."/>
        </authorList>
    </citation>
    <scope>NUCLEOTIDE SEQUENCE [LARGE SCALE GENOMIC DNA]</scope>
    <source>
        <strain evidence="3">GI5</strain>
    </source>
</reference>
<dbReference type="Proteomes" id="UP000235116">
    <property type="component" value="Chromosome"/>
</dbReference>
<keyword evidence="3" id="KW-1185">Reference proteome</keyword>